<name>A0A1H1YQU8_9MICO</name>
<dbReference type="InterPro" id="IPR011257">
    <property type="entry name" value="DNA_glycosylase"/>
</dbReference>
<dbReference type="GO" id="GO:0043916">
    <property type="term" value="F:DNA-7-methylguanine glycosylase activity"/>
    <property type="evidence" value="ECO:0007669"/>
    <property type="project" value="TreeGrafter"/>
</dbReference>
<dbReference type="AlphaFoldDB" id="A0A1H1YQU8"/>
<reference evidence="5" key="1">
    <citation type="submission" date="2016-10" db="EMBL/GenBank/DDBJ databases">
        <authorList>
            <person name="Varghese N."/>
            <person name="Submissions S."/>
        </authorList>
    </citation>
    <scope>NUCLEOTIDE SEQUENCE [LARGE SCALE GENOMIC DNA]</scope>
    <source>
        <strain evidence="5">CPCC 202695</strain>
    </source>
</reference>
<proteinExistence type="predicted"/>
<dbReference type="GO" id="GO:0005737">
    <property type="term" value="C:cytoplasm"/>
    <property type="evidence" value="ECO:0007669"/>
    <property type="project" value="TreeGrafter"/>
</dbReference>
<dbReference type="EMBL" id="LT629755">
    <property type="protein sequence ID" value="SDT23712.1"/>
    <property type="molecule type" value="Genomic_DNA"/>
</dbReference>
<gene>
    <name evidence="4" type="ORF">SAMN04489721_2849</name>
</gene>
<dbReference type="STRING" id="589382.SAMN04489721_2849"/>
<accession>A0A1H1YQU8</accession>
<keyword evidence="2" id="KW-0234">DNA repair</keyword>
<dbReference type="PANTHER" id="PTHR43003:SF6">
    <property type="entry name" value="DNA GLYCOSYLASE"/>
    <property type="match status" value="1"/>
</dbReference>
<dbReference type="GO" id="GO:0006307">
    <property type="term" value="P:DNA alkylation repair"/>
    <property type="evidence" value="ECO:0007669"/>
    <property type="project" value="TreeGrafter"/>
</dbReference>
<dbReference type="Gene3D" id="1.10.340.30">
    <property type="entry name" value="Hypothetical protein, domain 2"/>
    <property type="match status" value="1"/>
</dbReference>
<evidence type="ECO:0000256" key="3">
    <source>
        <dbReference type="SAM" id="MobiDB-lite"/>
    </source>
</evidence>
<dbReference type="GO" id="GO:0008725">
    <property type="term" value="F:DNA-3-methyladenine glycosylase activity"/>
    <property type="evidence" value="ECO:0007669"/>
    <property type="project" value="TreeGrafter"/>
</dbReference>
<dbReference type="PANTHER" id="PTHR43003">
    <property type="entry name" value="DNA-3-METHYLADENINE GLYCOSYLASE"/>
    <property type="match status" value="1"/>
</dbReference>
<dbReference type="InterPro" id="IPR051912">
    <property type="entry name" value="Alkylbase_DNA_Glycosylase/TA"/>
</dbReference>
<keyword evidence="1" id="KW-0227">DNA damage</keyword>
<evidence type="ECO:0000313" key="4">
    <source>
        <dbReference type="EMBL" id="SDT23712.1"/>
    </source>
</evidence>
<organism evidence="4 5">
    <name type="scientific">Agromyces flavus</name>
    <dbReference type="NCBI Taxonomy" id="589382"/>
    <lineage>
        <taxon>Bacteria</taxon>
        <taxon>Bacillati</taxon>
        <taxon>Actinomycetota</taxon>
        <taxon>Actinomycetes</taxon>
        <taxon>Micrococcales</taxon>
        <taxon>Microbacteriaceae</taxon>
        <taxon>Agromyces</taxon>
    </lineage>
</organism>
<dbReference type="SUPFAM" id="SSF48150">
    <property type="entry name" value="DNA-glycosylase"/>
    <property type="match status" value="1"/>
</dbReference>
<dbReference type="GO" id="GO:0032131">
    <property type="term" value="F:alkylated DNA binding"/>
    <property type="evidence" value="ECO:0007669"/>
    <property type="project" value="TreeGrafter"/>
</dbReference>
<feature type="region of interest" description="Disordered" evidence="3">
    <location>
        <begin position="1"/>
        <end position="26"/>
    </location>
</feature>
<dbReference type="GO" id="GO:0032993">
    <property type="term" value="C:protein-DNA complex"/>
    <property type="evidence" value="ECO:0007669"/>
    <property type="project" value="TreeGrafter"/>
</dbReference>
<dbReference type="Proteomes" id="UP000199482">
    <property type="component" value="Chromosome I"/>
</dbReference>
<evidence type="ECO:0000313" key="5">
    <source>
        <dbReference type="Proteomes" id="UP000199482"/>
    </source>
</evidence>
<evidence type="ECO:0000256" key="2">
    <source>
        <dbReference type="ARBA" id="ARBA00023204"/>
    </source>
</evidence>
<dbReference type="GO" id="GO:0006285">
    <property type="term" value="P:base-excision repair, AP site formation"/>
    <property type="evidence" value="ECO:0007669"/>
    <property type="project" value="TreeGrafter"/>
</dbReference>
<sequence length="333" mass="35766">MRLGSQGDLRYPARTTAAGDGGRAHTGGVTPDLVLDWRAPHETHVAQTIGVLRRGPGDPTFALGADGAVWRTTLTPAGAATVRIVQRAPDLVRVEAWGPGAEAAIAAAPSMLGERDDTTGFRTGVEVLDDAHRRNPGLRVPRTARVMESLVPAILEQKVITLQAHASWRRLVLRFGSAAPGPVPRPMRVVPSASGWRAIPVWEWHRAGVDPKRAATIQRVAAYADRIEEAADLPHAEASARLTYFAGIGAWTAAEVAQRALGDPDAVSVGDYHLAGYVGHALHGRDMNDAEMLEALAPWAGQRYRVIRLIMAAGLRGRPRRGARMAFVDHTAH</sequence>
<protein>
    <submittedName>
        <fullName evidence="4">3-methyladenine DNA glycosylase/8-oxoguanine DNA glycosylase</fullName>
    </submittedName>
</protein>
<evidence type="ECO:0000256" key="1">
    <source>
        <dbReference type="ARBA" id="ARBA00022763"/>
    </source>
</evidence>